<evidence type="ECO:0000313" key="4">
    <source>
        <dbReference type="Proteomes" id="UP000186817"/>
    </source>
</evidence>
<sequence>MGATLSFEEALQGLANSKPSARLDAWAALERLSGKAVVVHLDRFLPWLKSADPWMCSSTRDLFEQKISLQFLAEHFRKIVPPLLADPELRPWSFGFLAARMSPSCLAELIDLIARQESSWSKELATLEFVEGQLPQELDAEDVDRILGLLASSDCEVRCWTLNLLKDRVPQTLRPETWEELRTLNLLEEKIPDELIATYFYKLHPVLRSKDSRIRNSSRRLLEQKVSADILAEHFHKIVPPVLADPELQKWSFGFLRGQIVERLVPELIDVIFSILCREEAAWSGKEARLLKFMKASLPSELSAAHVNHIAAFLARPDLKVELRCWTLDLLRKGAGAPHFAEHWDKVFALLASPSCEVQLQTLNLLEEKIPDEPIATYFHELLPVLHSKDSRIRDSSRRLLEQKVSADILAEHFHKIVPPVLADPELQKWSFGFLRGQIVERLVPELIDVIFSILCREEAAWSGKEARLLKFMKASLPSELSAAHVNHIAAFLARPDLKVELRCWTLDLLRKGAGAPHFAEHWDKVFALLASPSCEVQLQTLNLLEEKIPDEPIATYFHELLPVLHSKDSRIRDSSRRLLEQKVSADILAEHFHKIVPPLLADPELQKWSVGFLLDKMSDELIRKHSKQVAELLRVAGHLQNFEVVFMDLLLKKRLHQNSLAQLLSKLPISCLLLAMPRDRIASWRDEEGNTWLHVAAKARHLEACEALVDQVGLPLREKNKAGDEPLGLAANREVDRFLRSRIQFRETRFGYGNAFEEMMQDERQVSEVTWCTVPLPGMAGHLGGLHSFLVVTVSRTDQGAKSYVLEKAGSCGREAHQKHGVFIGNQGLSSNLRSVDGQKTRKQLKLNEGSLKSKLRTRELYEEAHSMGPYDVASSNCHHAVQKVFNHCCARKEDKEVRPPNEWLATLGAMFGGLFGPAGSGSEGSGSSEVASVSETVESPSSFTRSVDLCSDAFAELAAVLSLAVYEADAAMLLKPTEAGAVSIRNKLGQPVFLHTNNTQTKLKVQADSSKSVQTGGAERILVDVHAMGWVPGLCGWPLARRQAVWSGHAYDLSTDFRREVVLQEVVSLAPNQPVDVLHTAQKSGSTSPVQWFLVRSGSTLYASFRGTNDVQDVAIDVGAVPDYTRFEEHGIGVHSGIAHALEQKGDGIRHVVNDVLQALQEHLQKGERLVLCGHSLGGGYAQVMALHLLSRNLDVAAVRTFGAPYVLVPPKPGDLSILWQKLNSITQHWVHDWDPVPRLPLCKTWLTDVLPKLKYEVIQGVRIGIAQKYIQALQQHYDETRAKLLERYDVVGEVVLVSKATSVAFRASAGSAALMLGEKPPESVMTPSKLFAYHSMEDYLQIAHKLTENWNPWLLLQAEIHGEEALQGLANSKPSARLDAWAALERLSGKAVVVHLDRFLPWLKSADPWMCSSTRDLFEQKISLQVLAEHFRKIVPPLLADPELRPWSFGFLAARMSPSCLAELIDLIARQESSWSKELATLEFVEGQLPQELDAEDVDRILGLLASSDCEVRCWTLNLLKDRVPQTLRPETWEELRTLNLLEEKIPDELIATYFYKLHPVLRSKDSRIRNSSRRMLEQKVSADILAEHFHKIVPPVLADPELQKWSFGFLRGQIVERLVPELIDVIFSILCREEAAWSGKEARLLKFMKASLPSELSAAHVNHIAAFLARPDLKVELRCWTLDLLRKGAGAPHFAEHWDKVFALLASPSCEVQLQTLNLLEEKIPDEPIATYFHELLPVLHSKDSRIRDSSRRLLEQKVSADILAEHFHKIVPPLLADPELQKWSVGFLLDKMSDELIRKHSKQVAELLRVAGHLQNFEVVFMDLLLKKRLHQNSLAQLLSKLPISCLLLAMPNDRIASWRDPDGNTWLHVAAKAGQMEACEALVDQVGLPLREKNEAGDEPLGLAANREVDRCLRSRMGFRETRFGFGNAFEEMEQDERQVSEVTWYTVSLPGMTGHCGGLHSFLVVTVSSEPDQKTTSYVLEKTGSFGREFHQRHGVFIGNQDLGSNLKSVHGLNVHKQLTRSSRSLRRGLMMKELYQVAYGTGPYDLASSNCHHAAQKVFNHCCAREEDQERQPPNEWLARVVAMLGLDGLFNSTSSGSQGSGSDVASANSEVASGSHPADRPSGFTRSVDLRSEAFAEVTAALSLAVYEKDPATALRPQEAGAVSIRNKLGRPVMILHDHTTQSRHRVDADARESLQTAGADKILVDVYAVAWIPGCYSWRCLARRQAVWRGHAYDLSTDFRNEVVLQEVVSLAPSQAVDVLHTAQKNSSNSPVQWLLARSGSVLYAAFRGTNNVQDVAIDVAAVPDYQQFKEHGIGVHSGIANAVEQEGDGIRHVVDDVLQALQEHLQQGDRLVLCGHSLGGAYAQVVAVHLLSRNLDVAAVRTFGTPHVLVPPKPEDSSILWQKLNSITQHWVHDWDPVPRLTLCKTWLVDVLPKLKQEVVTGLRVGIAQKYIQALRLHCSEARARLLERYDVVGEVVLVGKTTSVALGASEGSAALKELLGEKPPESVMTPSKLFAYHSMEDYLQIAHKLTAS</sequence>
<evidence type="ECO:0000313" key="3">
    <source>
        <dbReference type="EMBL" id="OLQ10914.1"/>
    </source>
</evidence>
<protein>
    <recommendedName>
        <fullName evidence="2">Fungal lipase-type domain-containing protein</fullName>
    </recommendedName>
</protein>
<dbReference type="GO" id="GO:0006629">
    <property type="term" value="P:lipid metabolic process"/>
    <property type="evidence" value="ECO:0007669"/>
    <property type="project" value="InterPro"/>
</dbReference>
<dbReference type="PANTHER" id="PTHR45856">
    <property type="entry name" value="ALPHA/BETA-HYDROLASES SUPERFAMILY PROTEIN"/>
    <property type="match status" value="1"/>
</dbReference>
<dbReference type="OrthoDB" id="438440at2759"/>
<feature type="compositionally biased region" description="Polar residues" evidence="1">
    <location>
        <begin position="2112"/>
        <end position="2121"/>
    </location>
</feature>
<dbReference type="SUPFAM" id="SSF48403">
    <property type="entry name" value="Ankyrin repeat"/>
    <property type="match status" value="2"/>
</dbReference>
<dbReference type="InterPro" id="IPR029058">
    <property type="entry name" value="AB_hydrolase_fold"/>
</dbReference>
<dbReference type="CDD" id="cd00519">
    <property type="entry name" value="Lipase_3"/>
    <property type="match status" value="1"/>
</dbReference>
<dbReference type="InterPro" id="IPR002921">
    <property type="entry name" value="Fungal_lipase-type"/>
</dbReference>
<organism evidence="3 4">
    <name type="scientific">Symbiodinium microadriaticum</name>
    <name type="common">Dinoflagellate</name>
    <name type="synonym">Zooxanthella microadriatica</name>
    <dbReference type="NCBI Taxonomy" id="2951"/>
    <lineage>
        <taxon>Eukaryota</taxon>
        <taxon>Sar</taxon>
        <taxon>Alveolata</taxon>
        <taxon>Dinophyceae</taxon>
        <taxon>Suessiales</taxon>
        <taxon>Symbiodiniaceae</taxon>
        <taxon>Symbiodinium</taxon>
    </lineage>
</organism>
<accession>A0A1Q9EU16</accession>
<dbReference type="Proteomes" id="UP000186817">
    <property type="component" value="Unassembled WGS sequence"/>
</dbReference>
<name>A0A1Q9EU16_SYMMI</name>
<dbReference type="InterPro" id="IPR002110">
    <property type="entry name" value="Ankyrin_rpt"/>
</dbReference>
<dbReference type="PANTHER" id="PTHR45856:SF11">
    <property type="entry name" value="FUNGAL LIPASE-LIKE DOMAIN-CONTAINING PROTEIN"/>
    <property type="match status" value="1"/>
</dbReference>
<dbReference type="Gene3D" id="1.25.40.20">
    <property type="entry name" value="Ankyrin repeat-containing domain"/>
    <property type="match status" value="2"/>
</dbReference>
<reference evidence="3 4" key="1">
    <citation type="submission" date="2016-02" db="EMBL/GenBank/DDBJ databases">
        <title>Genome analysis of coral dinoflagellate symbionts highlights evolutionary adaptations to a symbiotic lifestyle.</title>
        <authorList>
            <person name="Aranda M."/>
            <person name="Li Y."/>
            <person name="Liew Y.J."/>
            <person name="Baumgarten S."/>
            <person name="Simakov O."/>
            <person name="Wilson M."/>
            <person name="Piel J."/>
            <person name="Ashoor H."/>
            <person name="Bougouffa S."/>
            <person name="Bajic V.B."/>
            <person name="Ryu T."/>
            <person name="Ravasi T."/>
            <person name="Bayer T."/>
            <person name="Micklem G."/>
            <person name="Kim H."/>
            <person name="Bhak J."/>
            <person name="Lajeunesse T.C."/>
            <person name="Voolstra C.R."/>
        </authorList>
    </citation>
    <scope>NUCLEOTIDE SEQUENCE [LARGE SCALE GENOMIC DNA]</scope>
    <source>
        <strain evidence="3 4">CCMP2467</strain>
    </source>
</reference>
<keyword evidence="4" id="KW-1185">Reference proteome</keyword>
<dbReference type="Gene3D" id="3.40.50.1820">
    <property type="entry name" value="alpha/beta hydrolase"/>
    <property type="match status" value="2"/>
</dbReference>
<evidence type="ECO:0000259" key="2">
    <source>
        <dbReference type="Pfam" id="PF01764"/>
    </source>
</evidence>
<feature type="domain" description="Fungal lipase-type" evidence="2">
    <location>
        <begin position="1105"/>
        <end position="1246"/>
    </location>
</feature>
<dbReference type="SMART" id="SM00248">
    <property type="entry name" value="ANK"/>
    <property type="match status" value="2"/>
</dbReference>
<dbReference type="SUPFAM" id="SSF53474">
    <property type="entry name" value="alpha/beta-Hydrolases"/>
    <property type="match status" value="2"/>
</dbReference>
<dbReference type="SUPFAM" id="SSF48371">
    <property type="entry name" value="ARM repeat"/>
    <property type="match status" value="2"/>
</dbReference>
<comment type="caution">
    <text evidence="3">The sequence shown here is derived from an EMBL/GenBank/DDBJ whole genome shotgun (WGS) entry which is preliminary data.</text>
</comment>
<dbReference type="InterPro" id="IPR036770">
    <property type="entry name" value="Ankyrin_rpt-contain_sf"/>
</dbReference>
<feature type="domain" description="Fungal lipase-type" evidence="2">
    <location>
        <begin position="2295"/>
        <end position="2435"/>
    </location>
</feature>
<dbReference type="InterPro" id="IPR016024">
    <property type="entry name" value="ARM-type_fold"/>
</dbReference>
<proteinExistence type="predicted"/>
<dbReference type="Pfam" id="PF01764">
    <property type="entry name" value="Lipase_3"/>
    <property type="match status" value="2"/>
</dbReference>
<evidence type="ECO:0000256" key="1">
    <source>
        <dbReference type="SAM" id="MobiDB-lite"/>
    </source>
</evidence>
<dbReference type="EMBL" id="LSRX01000069">
    <property type="protein sequence ID" value="OLQ10914.1"/>
    <property type="molecule type" value="Genomic_DNA"/>
</dbReference>
<feature type="region of interest" description="Disordered" evidence="1">
    <location>
        <begin position="2103"/>
        <end position="2134"/>
    </location>
</feature>
<dbReference type="InterPro" id="IPR051218">
    <property type="entry name" value="Sec_MonoDiacylglyc_Lipase"/>
</dbReference>
<gene>
    <name evidence="3" type="ORF">AK812_SmicGene5299</name>
</gene>